<keyword evidence="3" id="KW-1185">Reference proteome</keyword>
<sequence>MIFPPSIATAMEKVWPTELLQTQIDLAYLCSDMRTPPEAADTPDQMHKDNADNAQGEERRTMKKGTNQTHQIIPAKDLPSLVRKPNLRNANLPSLFIGACPQSQCSGNDLMTKTHADDPYFSFTVETLTRELDELQDPWVVVVSVVLAAGDQDGVDVVQIWVRGAWDMVIYYVMARYHQFVGYGCGRCRRGGQGGGEECAEDAGVVGVSFDGSWDRRVRFEDGEAEGLGCRHGG</sequence>
<evidence type="ECO:0000313" key="2">
    <source>
        <dbReference type="EMBL" id="KAJ2902035.1"/>
    </source>
</evidence>
<reference evidence="2" key="1">
    <citation type="submission" date="2022-07" db="EMBL/GenBank/DDBJ databases">
        <title>Draft genome sequence of Zalerion maritima ATCC 34329, a (micro)plastics degrading marine fungus.</title>
        <authorList>
            <person name="Paco A."/>
            <person name="Goncalves M.F.M."/>
            <person name="Rocha-Santos T.A.P."/>
            <person name="Alves A."/>
        </authorList>
    </citation>
    <scope>NUCLEOTIDE SEQUENCE</scope>
    <source>
        <strain evidence="2">ATCC 34329</strain>
    </source>
</reference>
<feature type="region of interest" description="Disordered" evidence="1">
    <location>
        <begin position="35"/>
        <end position="69"/>
    </location>
</feature>
<dbReference type="AlphaFoldDB" id="A0AAD5RR91"/>
<protein>
    <submittedName>
        <fullName evidence="2">Uncharacterized protein</fullName>
    </submittedName>
</protein>
<evidence type="ECO:0000313" key="3">
    <source>
        <dbReference type="Proteomes" id="UP001201980"/>
    </source>
</evidence>
<accession>A0AAD5RR91</accession>
<name>A0AAD5RR91_9PEZI</name>
<dbReference type="Proteomes" id="UP001201980">
    <property type="component" value="Unassembled WGS sequence"/>
</dbReference>
<gene>
    <name evidence="2" type="ORF">MKZ38_001071</name>
</gene>
<dbReference type="EMBL" id="JAKWBI020000126">
    <property type="protein sequence ID" value="KAJ2902035.1"/>
    <property type="molecule type" value="Genomic_DNA"/>
</dbReference>
<feature type="compositionally biased region" description="Basic and acidic residues" evidence="1">
    <location>
        <begin position="44"/>
        <end position="60"/>
    </location>
</feature>
<proteinExistence type="predicted"/>
<organism evidence="2 3">
    <name type="scientific">Zalerion maritima</name>
    <dbReference type="NCBI Taxonomy" id="339359"/>
    <lineage>
        <taxon>Eukaryota</taxon>
        <taxon>Fungi</taxon>
        <taxon>Dikarya</taxon>
        <taxon>Ascomycota</taxon>
        <taxon>Pezizomycotina</taxon>
        <taxon>Sordariomycetes</taxon>
        <taxon>Lulworthiomycetidae</taxon>
        <taxon>Lulworthiales</taxon>
        <taxon>Lulworthiaceae</taxon>
        <taxon>Zalerion</taxon>
    </lineage>
</organism>
<comment type="caution">
    <text evidence="2">The sequence shown here is derived from an EMBL/GenBank/DDBJ whole genome shotgun (WGS) entry which is preliminary data.</text>
</comment>
<evidence type="ECO:0000256" key="1">
    <source>
        <dbReference type="SAM" id="MobiDB-lite"/>
    </source>
</evidence>